<dbReference type="EMBL" id="JAMZEC010000001">
    <property type="protein sequence ID" value="MCP2350659.1"/>
    <property type="molecule type" value="Genomic_DNA"/>
</dbReference>
<dbReference type="CDD" id="cd11533">
    <property type="entry name" value="NTP-PPase_Af0060_like"/>
    <property type="match status" value="1"/>
</dbReference>
<protein>
    <submittedName>
        <fullName evidence="1">NTP pyrophosphatase (Non-canonical NTP hydrolase)</fullName>
    </submittedName>
</protein>
<evidence type="ECO:0000313" key="1">
    <source>
        <dbReference type="EMBL" id="MCP2350659.1"/>
    </source>
</evidence>
<evidence type="ECO:0000313" key="2">
    <source>
        <dbReference type="Proteomes" id="UP001320766"/>
    </source>
</evidence>
<reference evidence="1 2" key="1">
    <citation type="submission" date="2022-06" db="EMBL/GenBank/DDBJ databases">
        <title>Sequencing the genomes of 1000 actinobacteria strains.</title>
        <authorList>
            <person name="Klenk H.-P."/>
        </authorList>
    </citation>
    <scope>NUCLEOTIDE SEQUENCE [LARGE SCALE GENOMIC DNA]</scope>
    <source>
        <strain evidence="1 2">DSM 44170</strain>
    </source>
</reference>
<proteinExistence type="predicted"/>
<keyword evidence="1" id="KW-0378">Hydrolase</keyword>
<organism evidence="1 2">
    <name type="scientific">Nonomuraea roseoviolacea subsp. carminata</name>
    <dbReference type="NCBI Taxonomy" id="160689"/>
    <lineage>
        <taxon>Bacteria</taxon>
        <taxon>Bacillati</taxon>
        <taxon>Actinomycetota</taxon>
        <taxon>Actinomycetes</taxon>
        <taxon>Streptosporangiales</taxon>
        <taxon>Streptosporangiaceae</taxon>
        <taxon>Nonomuraea</taxon>
    </lineage>
</organism>
<dbReference type="Gene3D" id="1.10.287.1080">
    <property type="entry name" value="MazG-like"/>
    <property type="match status" value="1"/>
</dbReference>
<dbReference type="SUPFAM" id="SSF101386">
    <property type="entry name" value="all-alpha NTP pyrophosphatases"/>
    <property type="match status" value="1"/>
</dbReference>
<sequence length="127" mass="13374">MTTTATEHGLWQHITAALAWVDAANGRSDHETTLRLLKLVEEAGEVAAAYIGTVGQNPRKGVTHTRDDVADELCDVALTALVALATITGDADTARAALDAHLAKQAPRFATQPDTQLTLFTTAEPAA</sequence>
<dbReference type="Proteomes" id="UP001320766">
    <property type="component" value="Unassembled WGS sequence"/>
</dbReference>
<keyword evidence="2" id="KW-1185">Reference proteome</keyword>
<accession>A0ABT1KCE7</accession>
<dbReference type="InterPro" id="IPR044548">
    <property type="entry name" value="AF0060_NTP-PPase_MazG-like"/>
</dbReference>
<gene>
    <name evidence="1" type="ORF">HD595_006781</name>
</gene>
<comment type="caution">
    <text evidence="1">The sequence shown here is derived from an EMBL/GenBank/DDBJ whole genome shotgun (WGS) entry which is preliminary data.</text>
</comment>
<dbReference type="RefSeq" id="WP_253776247.1">
    <property type="nucleotide sequence ID" value="NZ_BAAAVE010000017.1"/>
</dbReference>
<name>A0ABT1KCE7_9ACTN</name>
<dbReference type="GO" id="GO:0016787">
    <property type="term" value="F:hydrolase activity"/>
    <property type="evidence" value="ECO:0007669"/>
    <property type="project" value="UniProtKB-KW"/>
</dbReference>